<reference evidence="1 2" key="1">
    <citation type="journal article" date="2008" name="J. Bacteriol.">
        <title>Insights into plant cell wall degradation from the genome sequence of the soil bacterium Cellvibrio japonicus.</title>
        <authorList>
            <person name="Deboy R.T."/>
            <person name="Mongodin E.F."/>
            <person name="Fouts D.E."/>
            <person name="Tailford L.E."/>
            <person name="Khouri H."/>
            <person name="Emerson J.B."/>
            <person name="Mohamoud Y."/>
            <person name="Watkins K."/>
            <person name="Henrissat B."/>
            <person name="Gilbert H.J."/>
            <person name="Nelson K.E."/>
        </authorList>
    </citation>
    <scope>NUCLEOTIDE SEQUENCE [LARGE SCALE GENOMIC DNA]</scope>
    <source>
        <strain evidence="1 2">Ueda107</strain>
    </source>
</reference>
<dbReference type="Proteomes" id="UP000001036">
    <property type="component" value="Chromosome"/>
</dbReference>
<dbReference type="AlphaFoldDB" id="B3PE48"/>
<name>B3PE48_CELJU</name>
<dbReference type="EMBL" id="CP000934">
    <property type="protein sequence ID" value="ACE85663.1"/>
    <property type="molecule type" value="Genomic_DNA"/>
</dbReference>
<keyword evidence="2" id="KW-1185">Reference proteome</keyword>
<protein>
    <submittedName>
        <fullName evidence="1">Uncharacterized protein</fullName>
    </submittedName>
</protein>
<evidence type="ECO:0000313" key="1">
    <source>
        <dbReference type="EMBL" id="ACE85663.1"/>
    </source>
</evidence>
<accession>B3PE48</accession>
<dbReference type="HOGENOM" id="CLU_3059816_0_0_6"/>
<dbReference type="KEGG" id="cja:CJA_1557"/>
<organism evidence="1 2">
    <name type="scientific">Cellvibrio japonicus (strain Ueda107)</name>
    <name type="common">Pseudomonas fluorescens subsp. cellulosa</name>
    <dbReference type="NCBI Taxonomy" id="498211"/>
    <lineage>
        <taxon>Bacteria</taxon>
        <taxon>Pseudomonadati</taxon>
        <taxon>Pseudomonadota</taxon>
        <taxon>Gammaproteobacteria</taxon>
        <taxon>Cellvibrionales</taxon>
        <taxon>Cellvibrionaceae</taxon>
        <taxon>Cellvibrio</taxon>
    </lineage>
</organism>
<evidence type="ECO:0000313" key="2">
    <source>
        <dbReference type="Proteomes" id="UP000001036"/>
    </source>
</evidence>
<gene>
    <name evidence="1" type="ordered locus">CJA_1557</name>
</gene>
<proteinExistence type="predicted"/>
<sequence>MYQSGYSWAKDLVITRPAQSGQHAGLEYRKRQIKRVFTAKVHDAAENANLLIN</sequence>